<evidence type="ECO:0000313" key="3">
    <source>
        <dbReference type="Proteomes" id="UP000316093"/>
    </source>
</evidence>
<dbReference type="RefSeq" id="WP_139980692.1">
    <property type="nucleotide sequence ID" value="NZ_CP041046.1"/>
</dbReference>
<gene>
    <name evidence="2" type="ORF">FIV34_06140</name>
</gene>
<dbReference type="EMBL" id="CP041046">
    <property type="protein sequence ID" value="QDE38811.1"/>
    <property type="molecule type" value="Genomic_DNA"/>
</dbReference>
<dbReference type="Proteomes" id="UP000316093">
    <property type="component" value="Chromosome"/>
</dbReference>
<reference evidence="2 3" key="1">
    <citation type="submission" date="2019-06" db="EMBL/GenBank/DDBJ databases">
        <title>A complete genome sequence for Luteibacter pinisoli MAH-14.</title>
        <authorList>
            <person name="Baltrus D.A."/>
        </authorList>
    </citation>
    <scope>NUCLEOTIDE SEQUENCE [LARGE SCALE GENOMIC DNA]</scope>
    <source>
        <strain evidence="2 3">MAH-14</strain>
    </source>
</reference>
<organism evidence="2 3">
    <name type="scientific">Luteibacter pinisoli</name>
    <dbReference type="NCBI Taxonomy" id="2589080"/>
    <lineage>
        <taxon>Bacteria</taxon>
        <taxon>Pseudomonadati</taxon>
        <taxon>Pseudomonadota</taxon>
        <taxon>Gammaproteobacteria</taxon>
        <taxon>Lysobacterales</taxon>
        <taxon>Rhodanobacteraceae</taxon>
        <taxon>Luteibacter</taxon>
    </lineage>
</organism>
<feature type="signal peptide" evidence="1">
    <location>
        <begin position="1"/>
        <end position="21"/>
    </location>
</feature>
<evidence type="ECO:0000256" key="1">
    <source>
        <dbReference type="SAM" id="SignalP"/>
    </source>
</evidence>
<evidence type="ECO:0000313" key="2">
    <source>
        <dbReference type="EMBL" id="QDE38811.1"/>
    </source>
</evidence>
<evidence type="ECO:0008006" key="4">
    <source>
        <dbReference type="Google" id="ProtNLM"/>
    </source>
</evidence>
<name>A0A4Y5Z0V6_9GAMM</name>
<keyword evidence="3" id="KW-1185">Reference proteome</keyword>
<dbReference type="AlphaFoldDB" id="A0A4Y5Z0V6"/>
<protein>
    <recommendedName>
        <fullName evidence="4">Porin</fullName>
    </recommendedName>
</protein>
<accession>A0A4Y5Z0V6</accession>
<feature type="chain" id="PRO_5021494578" description="Porin" evidence="1">
    <location>
        <begin position="22"/>
        <end position="375"/>
    </location>
</feature>
<sequence length="375" mass="40540">MKARHALAVTCALCACGVAQASSGRYPGFGIDYGTAIQYDFSGLKAQDQSNKVTTDGYFDITNDLHFRFNPNNEIWLSTEISPVTSARPGERRWLGGSGLQVADLNWYHQDEFDTWRLGKLDLPFGRAQSAAPGLYTGDFVAPYALGGVIGASYARRFSSYTLGTLAPSISVYAADTSVLSRAYFRPSTQARRSDGGATNTGKPNNVAAVLNWRAPASLPYIEVQLGYMANHKGDTNAANPMAANEQSRTASVRYLIPFEPTTQLLPTLAARYVDIVPFVEYVRTHNENGQPGFDTTYLTTSLTLDTGRLAWGLTHTNRHISPAGSPSSTEYLTEASVVYHLTGLIDVGLSGGRSRQAGETSNLLVVQVVLNGAF</sequence>
<dbReference type="OrthoDB" id="6765233at2"/>
<dbReference type="KEGG" id="lpy:FIV34_06140"/>
<proteinExistence type="predicted"/>
<dbReference type="PROSITE" id="PS51257">
    <property type="entry name" value="PROKAR_LIPOPROTEIN"/>
    <property type="match status" value="1"/>
</dbReference>
<keyword evidence="1" id="KW-0732">Signal</keyword>